<dbReference type="EMBL" id="JAJUBC010000004">
    <property type="protein sequence ID" value="MDD1792372.1"/>
    <property type="molecule type" value="Genomic_DNA"/>
</dbReference>
<keyword evidence="1" id="KW-1133">Transmembrane helix</keyword>
<name>A0ABT5QYL3_9GAMM</name>
<keyword evidence="3" id="KW-1185">Reference proteome</keyword>
<sequence>MNLASFERLRAKNAMPAAFVNQMNVERIITLSFIMFSGFTLLYSYLVFQQFSFIEILATVSLYCSFAFICFKGLGLKVKLSGLTGVDVVCALITVFILVILMTIPLGIHHADYFRTFPLVEAEQGVGTVLRGWYDDTVFHTAIIQSILNSGYPSIGQHGMPLMVYHVISHYFDALILKITAFEPFDSYGFFAVLKRFLLLSALSFLVAKISIRKSPAYLFGIVLFIPLSIDMWLPVISHGLWLPTVIFIITLPYVFGVTFDKSENSLLDFIGLFFVALLISFGKVSFGFLYAAFIGFVLLVKQPKCWLVYVLGIAWIVFFLVYSVNMPIQSSMDHGLSIDNLTLSAVINYFTNSHWAAYGVIFLILPALFCFRKLPRESKYYLFSGAIISVITLVISIATSLGPADKVYFQLAMYTILLSFGFVLISYKAALHTTKSVVKLGGINLLPVFFICVTIFYLSMNKDTLFDRMLSRNAEPFRVMNNSLLQINQSLTSALMNVDNRGWFISSSGGLSQFRERINEALEEQGAVKAESRLFLSKEVYSQLPHDYGDKWAAGMFLYSLTGVPMLNAIKDEPVRGYGIFQYDTEAKRKSKSDFSIVEACDSNDINLIITVESYSPLEVLPYRCDSYRLNRGE</sequence>
<evidence type="ECO:0000313" key="3">
    <source>
        <dbReference type="Proteomes" id="UP001149400"/>
    </source>
</evidence>
<evidence type="ECO:0008006" key="4">
    <source>
        <dbReference type="Google" id="ProtNLM"/>
    </source>
</evidence>
<feature type="transmembrane region" description="Helical" evidence="1">
    <location>
        <begin position="28"/>
        <end position="46"/>
    </location>
</feature>
<evidence type="ECO:0000313" key="2">
    <source>
        <dbReference type="EMBL" id="MDD1792372.1"/>
    </source>
</evidence>
<feature type="transmembrane region" description="Helical" evidence="1">
    <location>
        <begin position="193"/>
        <end position="212"/>
    </location>
</feature>
<feature type="transmembrane region" description="Helical" evidence="1">
    <location>
        <begin position="408"/>
        <end position="426"/>
    </location>
</feature>
<dbReference type="Proteomes" id="UP001149400">
    <property type="component" value="Unassembled WGS sequence"/>
</dbReference>
<organism evidence="2 3">
    <name type="scientific">Enterovibrio gelatinilyticus</name>
    <dbReference type="NCBI Taxonomy" id="2899819"/>
    <lineage>
        <taxon>Bacteria</taxon>
        <taxon>Pseudomonadati</taxon>
        <taxon>Pseudomonadota</taxon>
        <taxon>Gammaproteobacteria</taxon>
        <taxon>Vibrionales</taxon>
        <taxon>Vibrionaceae</taxon>
        <taxon>Enterovibrio</taxon>
    </lineage>
</organism>
<feature type="transmembrane region" description="Helical" evidence="1">
    <location>
        <begin position="241"/>
        <end position="260"/>
    </location>
</feature>
<accession>A0ABT5QYL3</accession>
<feature type="transmembrane region" description="Helical" evidence="1">
    <location>
        <begin position="307"/>
        <end position="325"/>
    </location>
</feature>
<keyword evidence="1" id="KW-0812">Transmembrane</keyword>
<reference evidence="2" key="1">
    <citation type="submission" date="2021-12" db="EMBL/GenBank/DDBJ databases">
        <title>Enterovibrio ZSDZ35 sp. nov. and Enterovibrio ZSDZ42 sp. nov., isolated from coastal seawater in Qingdao.</title>
        <authorList>
            <person name="Zhang P."/>
        </authorList>
    </citation>
    <scope>NUCLEOTIDE SEQUENCE</scope>
    <source>
        <strain evidence="2">ZSDZ42</strain>
    </source>
</reference>
<keyword evidence="1" id="KW-0472">Membrane</keyword>
<comment type="caution">
    <text evidence="2">The sequence shown here is derived from an EMBL/GenBank/DDBJ whole genome shotgun (WGS) entry which is preliminary data.</text>
</comment>
<dbReference type="RefSeq" id="WP_274163289.1">
    <property type="nucleotide sequence ID" value="NZ_JAJUBC010000004.1"/>
</dbReference>
<protein>
    <recommendedName>
        <fullName evidence="4">Glycosyltransferase RgtA/B/C/D-like domain-containing protein</fullName>
    </recommendedName>
</protein>
<feature type="transmembrane region" description="Helical" evidence="1">
    <location>
        <begin position="83"/>
        <end position="108"/>
    </location>
</feature>
<gene>
    <name evidence="2" type="ORF">LRP50_04435</name>
</gene>
<proteinExistence type="predicted"/>
<feature type="transmembrane region" description="Helical" evidence="1">
    <location>
        <begin position="52"/>
        <end position="71"/>
    </location>
</feature>
<feature type="transmembrane region" description="Helical" evidence="1">
    <location>
        <begin position="381"/>
        <end position="402"/>
    </location>
</feature>
<feature type="transmembrane region" description="Helical" evidence="1">
    <location>
        <begin position="272"/>
        <end position="300"/>
    </location>
</feature>
<evidence type="ECO:0000256" key="1">
    <source>
        <dbReference type="SAM" id="Phobius"/>
    </source>
</evidence>
<feature type="transmembrane region" description="Helical" evidence="1">
    <location>
        <begin position="438"/>
        <end position="461"/>
    </location>
</feature>
<feature type="transmembrane region" description="Helical" evidence="1">
    <location>
        <begin position="356"/>
        <end position="372"/>
    </location>
</feature>